<dbReference type="AlphaFoldDB" id="A0A382P095"/>
<name>A0A382P095_9ZZZZ</name>
<evidence type="ECO:0000313" key="1">
    <source>
        <dbReference type="EMBL" id="SVC66177.1"/>
    </source>
</evidence>
<proteinExistence type="predicted"/>
<dbReference type="EMBL" id="UINC01103642">
    <property type="protein sequence ID" value="SVC66177.1"/>
    <property type="molecule type" value="Genomic_DNA"/>
</dbReference>
<protein>
    <submittedName>
        <fullName evidence="1">Uncharacterized protein</fullName>
    </submittedName>
</protein>
<sequence length="136" mass="14792">VIYPTSILVLTMGTLVGISESLLAQDQLPDAEATPIVSWVPESPGEGELFVVRVTELQGDPIVRITARAGEEPLHFARDVQGTFESLAAVPLGVQSEIVMDLTVMYANGREKETEYAIPITPGVYSHRELDVAPRF</sequence>
<feature type="non-terminal residue" evidence="1">
    <location>
        <position position="1"/>
    </location>
</feature>
<reference evidence="1" key="1">
    <citation type="submission" date="2018-05" db="EMBL/GenBank/DDBJ databases">
        <authorList>
            <person name="Lanie J.A."/>
            <person name="Ng W.-L."/>
            <person name="Kazmierczak K.M."/>
            <person name="Andrzejewski T.M."/>
            <person name="Davidsen T.M."/>
            <person name="Wayne K.J."/>
            <person name="Tettelin H."/>
            <person name="Glass J.I."/>
            <person name="Rusch D."/>
            <person name="Podicherti R."/>
            <person name="Tsui H.-C.T."/>
            <person name="Winkler M.E."/>
        </authorList>
    </citation>
    <scope>NUCLEOTIDE SEQUENCE</scope>
</reference>
<feature type="non-terminal residue" evidence="1">
    <location>
        <position position="136"/>
    </location>
</feature>
<organism evidence="1">
    <name type="scientific">marine metagenome</name>
    <dbReference type="NCBI Taxonomy" id="408172"/>
    <lineage>
        <taxon>unclassified sequences</taxon>
        <taxon>metagenomes</taxon>
        <taxon>ecological metagenomes</taxon>
    </lineage>
</organism>
<gene>
    <name evidence="1" type="ORF">METZ01_LOCUS319031</name>
</gene>
<accession>A0A382P095</accession>